<keyword evidence="7" id="KW-0406">Ion transport</keyword>
<feature type="transmembrane region" description="Helical" evidence="10">
    <location>
        <begin position="423"/>
        <end position="442"/>
    </location>
</feature>
<evidence type="ECO:0000256" key="1">
    <source>
        <dbReference type="ARBA" id="ARBA00004429"/>
    </source>
</evidence>
<dbReference type="KEGG" id="paby:Ga0080574_TMP3758"/>
<dbReference type="PIRSF" id="PIRSF006603">
    <property type="entry name" value="DinF"/>
    <property type="match status" value="1"/>
</dbReference>
<dbReference type="NCBIfam" id="TIGR00797">
    <property type="entry name" value="matE"/>
    <property type="match status" value="1"/>
</dbReference>
<evidence type="ECO:0000313" key="11">
    <source>
        <dbReference type="EMBL" id="APZ54092.1"/>
    </source>
</evidence>
<feature type="transmembrane region" description="Helical" evidence="10">
    <location>
        <begin position="356"/>
        <end position="383"/>
    </location>
</feature>
<organism evidence="11 12">
    <name type="scientific">Salipiger abyssi</name>
    <dbReference type="NCBI Taxonomy" id="1250539"/>
    <lineage>
        <taxon>Bacteria</taxon>
        <taxon>Pseudomonadati</taxon>
        <taxon>Pseudomonadota</taxon>
        <taxon>Alphaproteobacteria</taxon>
        <taxon>Rhodobacterales</taxon>
        <taxon>Roseobacteraceae</taxon>
        <taxon>Salipiger</taxon>
    </lineage>
</organism>
<dbReference type="GO" id="GO:0006811">
    <property type="term" value="P:monoatomic ion transport"/>
    <property type="evidence" value="ECO:0007669"/>
    <property type="project" value="UniProtKB-KW"/>
</dbReference>
<feature type="transmembrane region" description="Helical" evidence="10">
    <location>
        <begin position="51"/>
        <end position="72"/>
    </location>
</feature>
<evidence type="ECO:0000256" key="10">
    <source>
        <dbReference type="SAM" id="Phobius"/>
    </source>
</evidence>
<dbReference type="AlphaFoldDB" id="A0A1P8UXG4"/>
<keyword evidence="12" id="KW-1185">Reference proteome</keyword>
<feature type="transmembrane region" description="Helical" evidence="10">
    <location>
        <begin position="12"/>
        <end position="31"/>
    </location>
</feature>
<keyword evidence="4" id="KW-1003">Cell membrane</keyword>
<feature type="transmembrane region" description="Helical" evidence="10">
    <location>
        <begin position="237"/>
        <end position="264"/>
    </location>
</feature>
<dbReference type="CDD" id="cd13131">
    <property type="entry name" value="MATE_NorM_like"/>
    <property type="match status" value="1"/>
</dbReference>
<gene>
    <name evidence="11" type="ORF">Ga0080574_TMP3758</name>
</gene>
<dbReference type="Pfam" id="PF01554">
    <property type="entry name" value="MatE"/>
    <property type="match status" value="2"/>
</dbReference>
<keyword evidence="5 10" id="KW-0812">Transmembrane</keyword>
<dbReference type="OrthoDB" id="9780160at2"/>
<dbReference type="STRING" id="1250539.Ga0080574_TMP3758"/>
<reference evidence="11 12" key="1">
    <citation type="submission" date="2016-04" db="EMBL/GenBank/DDBJ databases">
        <title>Deep-sea bacteria in the southern Pacific.</title>
        <authorList>
            <person name="Tang K."/>
        </authorList>
    </citation>
    <scope>NUCLEOTIDE SEQUENCE [LARGE SCALE GENOMIC DNA]</scope>
    <source>
        <strain evidence="11 12">JLT2014</strain>
    </source>
</reference>
<evidence type="ECO:0000256" key="2">
    <source>
        <dbReference type="ARBA" id="ARBA00022448"/>
    </source>
</evidence>
<evidence type="ECO:0000313" key="12">
    <source>
        <dbReference type="Proteomes" id="UP000187059"/>
    </source>
</evidence>
<keyword evidence="2" id="KW-0813">Transport</keyword>
<proteinExistence type="predicted"/>
<dbReference type="InterPro" id="IPR002528">
    <property type="entry name" value="MATE_fam"/>
</dbReference>
<comment type="subcellular location">
    <subcellularLocation>
        <location evidence="1">Cell inner membrane</location>
        <topology evidence="1">Multi-pass membrane protein</topology>
    </subcellularLocation>
</comment>
<dbReference type="EMBL" id="CP015093">
    <property type="protein sequence ID" value="APZ54092.1"/>
    <property type="molecule type" value="Genomic_DNA"/>
</dbReference>
<keyword evidence="3" id="KW-0050">Antiport</keyword>
<evidence type="ECO:0000256" key="6">
    <source>
        <dbReference type="ARBA" id="ARBA00022989"/>
    </source>
</evidence>
<feature type="transmembrane region" description="Helical" evidence="10">
    <location>
        <begin position="276"/>
        <end position="297"/>
    </location>
</feature>
<dbReference type="GO" id="GO:0005886">
    <property type="term" value="C:plasma membrane"/>
    <property type="evidence" value="ECO:0007669"/>
    <property type="project" value="UniProtKB-SubCell"/>
</dbReference>
<feature type="transmembrane region" description="Helical" evidence="10">
    <location>
        <begin position="161"/>
        <end position="182"/>
    </location>
</feature>
<dbReference type="InterPro" id="IPR048279">
    <property type="entry name" value="MdtK-like"/>
</dbReference>
<evidence type="ECO:0000256" key="3">
    <source>
        <dbReference type="ARBA" id="ARBA00022449"/>
    </source>
</evidence>
<evidence type="ECO:0000256" key="8">
    <source>
        <dbReference type="ARBA" id="ARBA00023136"/>
    </source>
</evidence>
<keyword evidence="6 10" id="KW-1133">Transmembrane helix</keyword>
<dbReference type="PANTHER" id="PTHR43298">
    <property type="entry name" value="MULTIDRUG RESISTANCE PROTEIN NORM-RELATED"/>
    <property type="match status" value="1"/>
</dbReference>
<feature type="transmembrane region" description="Helical" evidence="10">
    <location>
        <begin position="318"/>
        <end position="336"/>
    </location>
</feature>
<evidence type="ECO:0000256" key="5">
    <source>
        <dbReference type="ARBA" id="ARBA00022692"/>
    </source>
</evidence>
<feature type="transmembrane region" description="Helical" evidence="10">
    <location>
        <begin position="395"/>
        <end position="417"/>
    </location>
</feature>
<dbReference type="GO" id="GO:0042910">
    <property type="term" value="F:xenobiotic transmembrane transporter activity"/>
    <property type="evidence" value="ECO:0007669"/>
    <property type="project" value="InterPro"/>
</dbReference>
<keyword evidence="8 10" id="KW-0472">Membrane</keyword>
<evidence type="ECO:0000256" key="7">
    <source>
        <dbReference type="ARBA" id="ARBA00023065"/>
    </source>
</evidence>
<feature type="transmembrane region" description="Helical" evidence="10">
    <location>
        <begin position="131"/>
        <end position="149"/>
    </location>
</feature>
<accession>A0A1P8UXG4</accession>
<dbReference type="GO" id="GO:0015297">
    <property type="term" value="F:antiporter activity"/>
    <property type="evidence" value="ECO:0007669"/>
    <property type="project" value="UniProtKB-KW"/>
</dbReference>
<evidence type="ECO:0000256" key="4">
    <source>
        <dbReference type="ARBA" id="ARBA00022475"/>
    </source>
</evidence>
<feature type="transmembrane region" description="Helical" evidence="10">
    <location>
        <begin position="194"/>
        <end position="216"/>
    </location>
</feature>
<evidence type="ECO:0000256" key="9">
    <source>
        <dbReference type="ARBA" id="ARBA00031636"/>
    </source>
</evidence>
<dbReference type="Proteomes" id="UP000187059">
    <property type="component" value="Chromosome"/>
</dbReference>
<feature type="transmembrane region" description="Helical" evidence="10">
    <location>
        <begin position="93"/>
        <end position="111"/>
    </location>
</feature>
<dbReference type="PANTHER" id="PTHR43298:SF2">
    <property type="entry name" value="FMN_FAD EXPORTER YEEO-RELATED"/>
    <property type="match status" value="1"/>
</dbReference>
<dbReference type="RefSeq" id="WP_076703278.1">
    <property type="nucleotide sequence ID" value="NZ_CP015093.1"/>
</dbReference>
<protein>
    <recommendedName>
        <fullName evidence="9">Multidrug-efflux transporter</fullName>
    </recommendedName>
</protein>
<name>A0A1P8UXG4_9RHOB</name>
<dbReference type="InterPro" id="IPR050222">
    <property type="entry name" value="MATE_MdtK"/>
</dbReference>
<sequence length="458" mass="48727">MTRQQPYTAHARAILLLGLPLIGGQIAQMLISLTDTVMMGWYGVPELAALTLANTLFMTLFLVGSCFAWAVMPMVASFAASGDERQIRRVTRMGLWLSLAVFAICLPALWFSAPLLRMLGQEAQVAQDAQGYLRIAGWGLAFALGVMVLKSYLAALEHTRVVFWITVIAAVANAIANYALIFGNWGAPELGIRGGAIASLVSHGISLVGVVIYARVKLPQYPLWQRFWRSDTEMLREVFALGWPIGLTTLAEVGLFAASALLIGLLGTAPLAAHGIALQISAITFMVHLGLANVATVRAGQARGRGDSAFLERDAHTVFALSVVAVVVTVVVFLTLPELLVGVFLSPSDPDRDTILAIGVALLMVAALFQLVDALQVVTLGLLRGLQDTRVPMVFAGFAYWGLGLPAAWGLGIVAGLGAVGVWFGLVTGLGAAAVLLLYRFWGRAVPALRLARGAARD</sequence>